<dbReference type="Pfam" id="PF02502">
    <property type="entry name" value="LacAB_rpiB"/>
    <property type="match status" value="1"/>
</dbReference>
<protein>
    <submittedName>
        <fullName evidence="4">Ribose 5-phosphate isomerase B</fullName>
        <ecNumber evidence="4">5.3.1.6</ecNumber>
    </submittedName>
</protein>
<comment type="caution">
    <text evidence="4">The sequence shown here is derived from an EMBL/GenBank/DDBJ whole genome shotgun (WGS) entry which is preliminary data.</text>
</comment>
<evidence type="ECO:0000313" key="5">
    <source>
        <dbReference type="Proteomes" id="UP000777265"/>
    </source>
</evidence>
<dbReference type="GO" id="GO:0004751">
    <property type="term" value="F:ribose-5-phosphate isomerase activity"/>
    <property type="evidence" value="ECO:0007669"/>
    <property type="project" value="UniProtKB-EC"/>
</dbReference>
<dbReference type="EMBL" id="JAAYEE010000116">
    <property type="protein sequence ID" value="NLW35230.1"/>
    <property type="molecule type" value="Genomic_DNA"/>
</dbReference>
<dbReference type="EC" id="5.3.1.6" evidence="4"/>
<dbReference type="NCBIfam" id="TIGR01120">
    <property type="entry name" value="rpiB"/>
    <property type="match status" value="1"/>
</dbReference>
<dbReference type="Gene3D" id="3.40.1400.10">
    <property type="entry name" value="Sugar-phosphate isomerase, RpiB/LacA/LacB"/>
    <property type="match status" value="1"/>
</dbReference>
<dbReference type="SUPFAM" id="SSF89623">
    <property type="entry name" value="Ribose/Galactose isomerase RpiB/AlsB"/>
    <property type="match status" value="1"/>
</dbReference>
<name>A0A351U0M0_9BACT</name>
<proteinExistence type="inferred from homology"/>
<dbReference type="PANTHER" id="PTHR43732">
    <property type="entry name" value="RIBOSE 5-PHOSPHATE ISOMERASE-RELATED"/>
    <property type="match status" value="1"/>
</dbReference>
<dbReference type="GO" id="GO:0005975">
    <property type="term" value="P:carbohydrate metabolic process"/>
    <property type="evidence" value="ECO:0007669"/>
    <property type="project" value="InterPro"/>
</dbReference>
<keyword evidence="2 4" id="KW-0413">Isomerase</keyword>
<feature type="active site" description="Proton acceptor" evidence="3">
    <location>
        <position position="65"/>
    </location>
</feature>
<sequence>MKVVLGSDHAGYELKEHVKSVLDEMGCTVVDVGTDSETSVDYPDFGVKAAALVASGQAERGILVCGTGIGMSVIANKVKGIRAALVYDLYTAIQSRKHLDANILVLGGRITGKDLAGAIVRAWLDTPFEGGRHQKRINKIDQFEKEHLSEP</sequence>
<dbReference type="InterPro" id="IPR004785">
    <property type="entry name" value="RpiB"/>
</dbReference>
<dbReference type="PIRSF" id="PIRSF005384">
    <property type="entry name" value="RpiB_LacA_B"/>
    <property type="match status" value="1"/>
</dbReference>
<feature type="active site" description="Proton donor" evidence="3">
    <location>
        <position position="98"/>
    </location>
</feature>
<dbReference type="InterPro" id="IPR036569">
    <property type="entry name" value="RpiB_LacA_LacB_sf"/>
</dbReference>
<dbReference type="PANTHER" id="PTHR43732:SF1">
    <property type="entry name" value="RIBOSE 5-PHOSPHATE ISOMERASE"/>
    <property type="match status" value="1"/>
</dbReference>
<gene>
    <name evidence="4" type="primary">rpiB</name>
    <name evidence="4" type="ORF">GXY80_07090</name>
</gene>
<evidence type="ECO:0000256" key="2">
    <source>
        <dbReference type="ARBA" id="ARBA00023235"/>
    </source>
</evidence>
<evidence type="ECO:0000256" key="1">
    <source>
        <dbReference type="ARBA" id="ARBA00008754"/>
    </source>
</evidence>
<dbReference type="Proteomes" id="UP000777265">
    <property type="component" value="Unassembled WGS sequence"/>
</dbReference>
<organism evidence="4 5">
    <name type="scientific">Syntrophorhabdus aromaticivorans</name>
    <dbReference type="NCBI Taxonomy" id="328301"/>
    <lineage>
        <taxon>Bacteria</taxon>
        <taxon>Pseudomonadati</taxon>
        <taxon>Thermodesulfobacteriota</taxon>
        <taxon>Syntrophorhabdia</taxon>
        <taxon>Syntrophorhabdales</taxon>
        <taxon>Syntrophorhabdaceae</taxon>
        <taxon>Syntrophorhabdus</taxon>
    </lineage>
</organism>
<accession>A0A351U0M0</accession>
<dbReference type="InterPro" id="IPR051812">
    <property type="entry name" value="SPI_LacAB/RpiB"/>
</dbReference>
<evidence type="ECO:0000313" key="4">
    <source>
        <dbReference type="EMBL" id="NLW35230.1"/>
    </source>
</evidence>
<dbReference type="InterPro" id="IPR003500">
    <property type="entry name" value="RpiB_LacA_LacB"/>
</dbReference>
<reference evidence="4" key="1">
    <citation type="journal article" date="2020" name="Biotechnol. Biofuels">
        <title>New insights from the biogas microbiome by comprehensive genome-resolved metagenomics of nearly 1600 species originating from multiple anaerobic digesters.</title>
        <authorList>
            <person name="Campanaro S."/>
            <person name="Treu L."/>
            <person name="Rodriguez-R L.M."/>
            <person name="Kovalovszki A."/>
            <person name="Ziels R.M."/>
            <person name="Maus I."/>
            <person name="Zhu X."/>
            <person name="Kougias P.G."/>
            <person name="Basile A."/>
            <person name="Luo G."/>
            <person name="Schluter A."/>
            <person name="Konstantinidis K.T."/>
            <person name="Angelidaki I."/>
        </authorList>
    </citation>
    <scope>NUCLEOTIDE SEQUENCE</scope>
    <source>
        <strain evidence="4">AS06rmzACSIP_7</strain>
    </source>
</reference>
<dbReference type="NCBIfam" id="NF004051">
    <property type="entry name" value="PRK05571.1"/>
    <property type="match status" value="1"/>
</dbReference>
<reference evidence="4" key="2">
    <citation type="submission" date="2020-01" db="EMBL/GenBank/DDBJ databases">
        <authorList>
            <person name="Campanaro S."/>
        </authorList>
    </citation>
    <scope>NUCLEOTIDE SEQUENCE</scope>
    <source>
        <strain evidence="4">AS06rmzACSIP_7</strain>
    </source>
</reference>
<comment type="similarity">
    <text evidence="1">Belongs to the LacAB/RpiB family.</text>
</comment>
<dbReference type="AlphaFoldDB" id="A0A351U0M0"/>
<evidence type="ECO:0000256" key="3">
    <source>
        <dbReference type="PIRSR" id="PIRSR005384-1"/>
    </source>
</evidence>
<dbReference type="STRING" id="909663.GCA_000512235_01204"/>
<dbReference type="NCBIfam" id="TIGR00689">
    <property type="entry name" value="rpiB_lacA_lacB"/>
    <property type="match status" value="1"/>
</dbReference>